<dbReference type="Proteomes" id="UP001597233">
    <property type="component" value="Unassembled WGS sequence"/>
</dbReference>
<reference evidence="4" key="1">
    <citation type="journal article" date="2019" name="Int. J. Syst. Evol. Microbiol.">
        <title>The Global Catalogue of Microorganisms (GCM) 10K type strain sequencing project: providing services to taxonomists for standard genome sequencing and annotation.</title>
        <authorList>
            <consortium name="The Broad Institute Genomics Platform"/>
            <consortium name="The Broad Institute Genome Sequencing Center for Infectious Disease"/>
            <person name="Wu L."/>
            <person name="Ma J."/>
        </authorList>
    </citation>
    <scope>NUCLEOTIDE SEQUENCE [LARGE SCALE GENOMIC DNA]</scope>
    <source>
        <strain evidence="4">CCUG 54950</strain>
    </source>
</reference>
<dbReference type="PANTHER" id="PTHR30344:SF1">
    <property type="entry name" value="6-PHOSPHOGLUCONOLACTONASE"/>
    <property type="match status" value="1"/>
</dbReference>
<evidence type="ECO:0000256" key="2">
    <source>
        <dbReference type="SAM" id="MobiDB-lite"/>
    </source>
</evidence>
<accession>A0ABW4RG32</accession>
<gene>
    <name evidence="3" type="ORF">ACFSC9_03855</name>
</gene>
<keyword evidence="4" id="KW-1185">Reference proteome</keyword>
<dbReference type="Pfam" id="PF10282">
    <property type="entry name" value="Lactonase"/>
    <property type="match status" value="1"/>
</dbReference>
<dbReference type="PANTHER" id="PTHR30344">
    <property type="entry name" value="6-PHOSPHOGLUCONOLACTONASE-RELATED"/>
    <property type="match status" value="1"/>
</dbReference>
<dbReference type="InterPro" id="IPR011048">
    <property type="entry name" value="Haem_d1_sf"/>
</dbReference>
<evidence type="ECO:0000256" key="1">
    <source>
        <dbReference type="ARBA" id="ARBA00005564"/>
    </source>
</evidence>
<feature type="region of interest" description="Disordered" evidence="2">
    <location>
        <begin position="129"/>
        <end position="151"/>
    </location>
</feature>
<comment type="similarity">
    <text evidence="1">Belongs to the cycloisomerase 2 family.</text>
</comment>
<dbReference type="InterPro" id="IPR015943">
    <property type="entry name" value="WD40/YVTN_repeat-like_dom_sf"/>
</dbReference>
<name>A0ABW4RG32_9BACL</name>
<comment type="caution">
    <text evidence="3">The sequence shown here is derived from an EMBL/GenBank/DDBJ whole genome shotgun (WGS) entry which is preliminary data.</text>
</comment>
<dbReference type="Gene3D" id="2.130.10.10">
    <property type="entry name" value="YVTN repeat-like/Quinoprotein amine dehydrogenase"/>
    <property type="match status" value="1"/>
</dbReference>
<dbReference type="SUPFAM" id="SSF51004">
    <property type="entry name" value="C-terminal (heme d1) domain of cytochrome cd1-nitrite reductase"/>
    <property type="match status" value="1"/>
</dbReference>
<evidence type="ECO:0000313" key="4">
    <source>
        <dbReference type="Proteomes" id="UP001597233"/>
    </source>
</evidence>
<dbReference type="InterPro" id="IPR019405">
    <property type="entry name" value="Lactonase_7-beta_prop"/>
</dbReference>
<organism evidence="3 4">
    <name type="scientific">Paenibacillus wenxiniae</name>
    <dbReference type="NCBI Taxonomy" id="1636843"/>
    <lineage>
        <taxon>Bacteria</taxon>
        <taxon>Bacillati</taxon>
        <taxon>Bacillota</taxon>
        <taxon>Bacilli</taxon>
        <taxon>Bacillales</taxon>
        <taxon>Paenibacillaceae</taxon>
        <taxon>Paenibacillus</taxon>
    </lineage>
</organism>
<dbReference type="RefSeq" id="WP_347324297.1">
    <property type="nucleotide sequence ID" value="NZ_JBCGUH010000003.1"/>
</dbReference>
<proteinExistence type="inferred from homology"/>
<protein>
    <submittedName>
        <fullName evidence="3">Lactonase family protein</fullName>
    </submittedName>
</protein>
<evidence type="ECO:0000313" key="3">
    <source>
        <dbReference type="EMBL" id="MFD1884648.1"/>
    </source>
</evidence>
<dbReference type="EMBL" id="JBHUEH010000010">
    <property type="protein sequence ID" value="MFD1884648.1"/>
    <property type="molecule type" value="Genomic_DNA"/>
</dbReference>
<dbReference type="InterPro" id="IPR050282">
    <property type="entry name" value="Cycloisomerase_2"/>
</dbReference>
<sequence length="356" mass="38569">MSIIDHKVWLYIGTYASTEEAGIHVATMNRDTGELKLISSVTGIENPSYLALSPDGSYLYAASEKDEGEVLAYALDADTHELHLLDRKSTEGGAPCYVELTPDGRHLLVANYTGANVCVFPVRADGALEPMSGHAQHEGSGPHQERQDHAHTHSIVPSLDGQMAYVSDLGTDRITAYHLDEAGQIKEAGHTPSAAAAGPRHLVFHPNGQLAYGVNELDSTVTAYMRHVETGILEALDTVSTLPEDFDGDNTGGDIRLSLCGRYVYASNRGHDSIVHYRIDEQSGQLETVEWVSVKGRTPRNLAVLPGGYVLASNQDSNNIVQFATEPDSGRLTPTGHELTLNRPVCVMADRLEIED</sequence>